<evidence type="ECO:0000313" key="3">
    <source>
        <dbReference type="Proteomes" id="UP000661077"/>
    </source>
</evidence>
<dbReference type="SMART" id="SM00530">
    <property type="entry name" value="HTH_XRE"/>
    <property type="match status" value="1"/>
</dbReference>
<dbReference type="SUPFAM" id="SSF47413">
    <property type="entry name" value="lambda repressor-like DNA-binding domains"/>
    <property type="match status" value="1"/>
</dbReference>
<keyword evidence="3" id="KW-1185">Reference proteome</keyword>
<accession>A0ABS1X353</accession>
<evidence type="ECO:0000259" key="1">
    <source>
        <dbReference type="PROSITE" id="PS50943"/>
    </source>
</evidence>
<sequence>MHEFPIQTAQQLSIHLRSLRRRLALTQAELGTRLGVAQARVGKIERNPGSISVEQLLQLLTALESELLVRAKATKARATATRKPVW</sequence>
<comment type="caution">
    <text evidence="2">The sequence shown here is derived from an EMBL/GenBank/DDBJ whole genome shotgun (WGS) entry which is preliminary data.</text>
</comment>
<reference evidence="2 3" key="1">
    <citation type="journal article" date="2021" name="Int. J. Syst. Evol. Microbiol.">
        <title>Steroidobacter gossypii sp. nov., isolated from soil of cotton cropping field.</title>
        <authorList>
            <person name="Huang R."/>
            <person name="Yang S."/>
            <person name="Zhen C."/>
            <person name="Liu W."/>
        </authorList>
    </citation>
    <scope>NUCLEOTIDE SEQUENCE [LARGE SCALE GENOMIC DNA]</scope>
    <source>
        <strain evidence="2 3">S1-65</strain>
    </source>
</reference>
<dbReference type="InterPro" id="IPR001387">
    <property type="entry name" value="Cro/C1-type_HTH"/>
</dbReference>
<protein>
    <submittedName>
        <fullName evidence="2">Helix-turn-helix transcriptional regulator</fullName>
    </submittedName>
</protein>
<evidence type="ECO:0000313" key="2">
    <source>
        <dbReference type="EMBL" id="MBM0107657.1"/>
    </source>
</evidence>
<dbReference type="InterPro" id="IPR010982">
    <property type="entry name" value="Lambda_DNA-bd_dom_sf"/>
</dbReference>
<proteinExistence type="predicted"/>
<dbReference type="Pfam" id="PF01381">
    <property type="entry name" value="HTH_3"/>
    <property type="match status" value="1"/>
</dbReference>
<dbReference type="Proteomes" id="UP000661077">
    <property type="component" value="Unassembled WGS sequence"/>
</dbReference>
<name>A0ABS1X353_9GAMM</name>
<feature type="domain" description="HTH cro/C1-type" evidence="1">
    <location>
        <begin position="16"/>
        <end position="70"/>
    </location>
</feature>
<dbReference type="Gene3D" id="1.10.260.40">
    <property type="entry name" value="lambda repressor-like DNA-binding domains"/>
    <property type="match status" value="1"/>
</dbReference>
<gene>
    <name evidence="2" type="ORF">JM946_23180</name>
</gene>
<dbReference type="PROSITE" id="PS50943">
    <property type="entry name" value="HTH_CROC1"/>
    <property type="match status" value="1"/>
</dbReference>
<organism evidence="2 3">
    <name type="scientific">Steroidobacter gossypii</name>
    <dbReference type="NCBI Taxonomy" id="2805490"/>
    <lineage>
        <taxon>Bacteria</taxon>
        <taxon>Pseudomonadati</taxon>
        <taxon>Pseudomonadota</taxon>
        <taxon>Gammaproteobacteria</taxon>
        <taxon>Steroidobacterales</taxon>
        <taxon>Steroidobacteraceae</taxon>
        <taxon>Steroidobacter</taxon>
    </lineage>
</organism>
<dbReference type="EMBL" id="JAEVLS010000005">
    <property type="protein sequence ID" value="MBM0107657.1"/>
    <property type="molecule type" value="Genomic_DNA"/>
</dbReference>
<dbReference type="CDD" id="cd00093">
    <property type="entry name" value="HTH_XRE"/>
    <property type="match status" value="1"/>
</dbReference>